<sequence>MVHSRPAAQPQWNSNTLDRGQRGVLIPGCEDYAMRGADPNARNRDDPESNKESKETPFRTESETTSPDNSHLTQFHLWTDCELSWPNCPEEHRQDDSRRNRRYAPHQFQNKQCVSLHAEETWRPGIVCQAESVTIAALRNGRKAQMSSDPVTAQVTRSEKSLKQLENYARRLNLAPTATLEEIDTMEETLKQKHAERWAAQELHGQGAKEFRGKWCNEWMRRPLLEHLRSSLEIFPTFQDYG</sequence>
<gene>
    <name evidence="1" type="ORF">QAD02_000338</name>
</gene>
<proteinExistence type="predicted"/>
<reference evidence="1" key="1">
    <citation type="submission" date="2023-04" db="EMBL/GenBank/DDBJ databases">
        <title>A chromosome-level genome assembly of the parasitoid wasp Eretmocerus hayati.</title>
        <authorList>
            <person name="Zhong Y."/>
            <person name="Liu S."/>
            <person name="Liu Y."/>
        </authorList>
    </citation>
    <scope>NUCLEOTIDE SEQUENCE</scope>
    <source>
        <strain evidence="1">ZJU_SS_LIU_2023</strain>
    </source>
</reference>
<dbReference type="Proteomes" id="UP001239111">
    <property type="component" value="Chromosome 3"/>
</dbReference>
<evidence type="ECO:0000313" key="1">
    <source>
        <dbReference type="EMBL" id="KAJ8669079.1"/>
    </source>
</evidence>
<keyword evidence="2" id="KW-1185">Reference proteome</keyword>
<accession>A0ACC2NFG9</accession>
<organism evidence="1 2">
    <name type="scientific">Eretmocerus hayati</name>
    <dbReference type="NCBI Taxonomy" id="131215"/>
    <lineage>
        <taxon>Eukaryota</taxon>
        <taxon>Metazoa</taxon>
        <taxon>Ecdysozoa</taxon>
        <taxon>Arthropoda</taxon>
        <taxon>Hexapoda</taxon>
        <taxon>Insecta</taxon>
        <taxon>Pterygota</taxon>
        <taxon>Neoptera</taxon>
        <taxon>Endopterygota</taxon>
        <taxon>Hymenoptera</taxon>
        <taxon>Apocrita</taxon>
        <taxon>Proctotrupomorpha</taxon>
        <taxon>Chalcidoidea</taxon>
        <taxon>Aphelinidae</taxon>
        <taxon>Aphelininae</taxon>
        <taxon>Eretmocerus</taxon>
    </lineage>
</organism>
<protein>
    <submittedName>
        <fullName evidence="1">Uncharacterized protein</fullName>
    </submittedName>
</protein>
<evidence type="ECO:0000313" key="2">
    <source>
        <dbReference type="Proteomes" id="UP001239111"/>
    </source>
</evidence>
<dbReference type="EMBL" id="CM056743">
    <property type="protein sequence ID" value="KAJ8669079.1"/>
    <property type="molecule type" value="Genomic_DNA"/>
</dbReference>
<comment type="caution">
    <text evidence="1">The sequence shown here is derived from an EMBL/GenBank/DDBJ whole genome shotgun (WGS) entry which is preliminary data.</text>
</comment>
<name>A0ACC2NFG9_9HYME</name>